<dbReference type="InterPro" id="IPR036188">
    <property type="entry name" value="FAD/NAD-bd_sf"/>
</dbReference>
<keyword evidence="3" id="KW-0274">FAD</keyword>
<accession>A0A6N3GL08</accession>
<dbReference type="AlphaFoldDB" id="A0A6N3GL08"/>
<dbReference type="Pfam" id="PF13450">
    <property type="entry name" value="NAD_binding_8"/>
    <property type="match status" value="1"/>
</dbReference>
<keyword evidence="2" id="KW-0732">Signal</keyword>
<dbReference type="PANTHER" id="PTHR46091:SF3">
    <property type="entry name" value="AMINE OXIDASE DOMAIN-CONTAINING PROTEIN"/>
    <property type="match status" value="1"/>
</dbReference>
<gene>
    <name evidence="6" type="ORF">PCLFYP37_00459</name>
</gene>
<protein>
    <submittedName>
        <fullName evidence="6">Uncharacterized protein</fullName>
    </submittedName>
</protein>
<reference evidence="6" key="1">
    <citation type="submission" date="2019-11" db="EMBL/GenBank/DDBJ databases">
        <authorList>
            <person name="Feng L."/>
        </authorList>
    </citation>
    <scope>NUCLEOTIDE SEQUENCE</scope>
    <source>
        <strain evidence="6">PclaraLFYP37</strain>
    </source>
</reference>
<dbReference type="SUPFAM" id="SSF51905">
    <property type="entry name" value="FAD/NAD(P)-binding domain"/>
    <property type="match status" value="1"/>
</dbReference>
<evidence type="ECO:0000256" key="2">
    <source>
        <dbReference type="ARBA" id="ARBA00022729"/>
    </source>
</evidence>
<dbReference type="Gene3D" id="3.50.50.60">
    <property type="entry name" value="FAD/NAD(P)-binding domain"/>
    <property type="match status" value="2"/>
</dbReference>
<evidence type="ECO:0000313" key="6">
    <source>
        <dbReference type="EMBL" id="VYU65015.1"/>
    </source>
</evidence>
<keyword evidence="5" id="KW-0520">NAD</keyword>
<evidence type="ECO:0000256" key="1">
    <source>
        <dbReference type="ARBA" id="ARBA00022630"/>
    </source>
</evidence>
<keyword evidence="1" id="KW-0285">Flavoprotein</keyword>
<sequence length="497" mass="55889">MKYDGVVIGSGLGGLECAYILSRAGLRVLVLEQGRQPGGCLQSYRRRGLAYDTGFHYVGGLDEGQPLHTVFTYLGLMQLPWQRLDHEFDKVTIGQRTFAFAQGYEDFTATLAAEFPSERPALGRYAALLRRTSEQELDLLNPRAGKTVWPSRLVETSAWQYLNETFRNPLLVDVLSGTSLKMELRRDSLPLFTFLHGQSSFIESSWRLKGDGALITDRLVRGIGQQGGRVVCGAEVVELVEKCGRLSAAVCRDGEVYEGAVFISDIHPGQTCKLVKQSERMKNAYRHRMAGLPNTFGMFTVSLRMKPRALEYFNYNRYVYAHPGVWTFYEEEEPVSGVMVACRVPEDGNRFTFQVDLLTPMPWERCMPWSNTKVGGRGEDYEAMKRRVADECIRLAERVVPGLRGWVAECYASTPLTYRDYTGAPEGTAYGLRKDYRNPLAALLSVRTPVPNLFLTGQSLMLHGVYGVTMTALFTCAEVLGREQIWNILMNKKGVEI</sequence>
<dbReference type="RefSeq" id="WP_412441587.1">
    <property type="nucleotide sequence ID" value="NZ_CACRUT010000031.1"/>
</dbReference>
<keyword evidence="4" id="KW-0521">NADP</keyword>
<name>A0A6N3GL08_9BACT</name>
<dbReference type="InterPro" id="IPR052206">
    <property type="entry name" value="Retinol_saturase"/>
</dbReference>
<proteinExistence type="predicted"/>
<evidence type="ECO:0000256" key="4">
    <source>
        <dbReference type="ARBA" id="ARBA00022857"/>
    </source>
</evidence>
<dbReference type="EMBL" id="CACRUT010000031">
    <property type="protein sequence ID" value="VYU65015.1"/>
    <property type="molecule type" value="Genomic_DNA"/>
</dbReference>
<evidence type="ECO:0000256" key="5">
    <source>
        <dbReference type="ARBA" id="ARBA00023027"/>
    </source>
</evidence>
<dbReference type="PANTHER" id="PTHR46091">
    <property type="entry name" value="BLR7054 PROTEIN"/>
    <property type="match status" value="1"/>
</dbReference>
<evidence type="ECO:0000256" key="3">
    <source>
        <dbReference type="ARBA" id="ARBA00022827"/>
    </source>
</evidence>
<organism evidence="6">
    <name type="scientific">Paraprevotella clara</name>
    <dbReference type="NCBI Taxonomy" id="454154"/>
    <lineage>
        <taxon>Bacteria</taxon>
        <taxon>Pseudomonadati</taxon>
        <taxon>Bacteroidota</taxon>
        <taxon>Bacteroidia</taxon>
        <taxon>Bacteroidales</taxon>
        <taxon>Prevotellaceae</taxon>
        <taxon>Paraprevotella</taxon>
    </lineage>
</organism>